<evidence type="ECO:0000313" key="2">
    <source>
        <dbReference type="EMBL" id="QQT00238.1"/>
    </source>
</evidence>
<dbReference type="RefSeq" id="WP_040374797.1">
    <property type="nucleotide sequence ID" value="NZ_CP068053.1"/>
</dbReference>
<dbReference type="AlphaFoldDB" id="A0A974S0C7"/>
<dbReference type="Gene3D" id="3.40.50.10170">
    <property type="match status" value="1"/>
</dbReference>
<dbReference type="Pfam" id="PF02645">
    <property type="entry name" value="DegV"/>
    <property type="match status" value="1"/>
</dbReference>
<dbReference type="KEGG" id="ppsr:I6J18_22120"/>
<evidence type="ECO:0000256" key="1">
    <source>
        <dbReference type="ARBA" id="ARBA00023121"/>
    </source>
</evidence>
<gene>
    <name evidence="2" type="ORF">I6J18_22120</name>
</gene>
<sequence>MTDSTGCLDEQLKKRNDLFIVTMVVIIDGREYEDGINILPNDLAQIMKNTSSIPTTSQPSIGTFTELYKKLEQNFDRIVSVHVSGRLSGTVNSSLQAAKLVSIPVHVFDSELISYPMTLILKKLINEVENGSSIEDAFQIARTYRSNHETYVLIGSLEQLHRSGRLSSVKYILGSLLKLKPIISIQKGVLETKEKARSELKVENRIFEWYRAASESIRECCILYGSTPEQAGRWREKILSITPDIKVPIYPLGSAISVHTGAETLGISWFNEK</sequence>
<dbReference type="Proteomes" id="UP000595254">
    <property type="component" value="Chromosome"/>
</dbReference>
<protein>
    <submittedName>
        <fullName evidence="2">DegV family protein</fullName>
    </submittedName>
</protein>
<proteinExistence type="predicted"/>
<keyword evidence="3" id="KW-1185">Reference proteome</keyword>
<accession>A0A974S0C7</accession>
<keyword evidence="1" id="KW-0446">Lipid-binding</keyword>
<dbReference type="SUPFAM" id="SSF82549">
    <property type="entry name" value="DAK1/DegV-like"/>
    <property type="match status" value="1"/>
</dbReference>
<dbReference type="GO" id="GO:0008289">
    <property type="term" value="F:lipid binding"/>
    <property type="evidence" value="ECO:0007669"/>
    <property type="project" value="UniProtKB-KW"/>
</dbReference>
<organism evidence="2 3">
    <name type="scientific">Peribacillus psychrosaccharolyticus</name>
    <name type="common">Bacillus psychrosaccharolyticus</name>
    <dbReference type="NCBI Taxonomy" id="1407"/>
    <lineage>
        <taxon>Bacteria</taxon>
        <taxon>Bacillati</taxon>
        <taxon>Bacillota</taxon>
        <taxon>Bacilli</taxon>
        <taxon>Bacillales</taxon>
        <taxon>Bacillaceae</taxon>
        <taxon>Peribacillus</taxon>
    </lineage>
</organism>
<dbReference type="InterPro" id="IPR003797">
    <property type="entry name" value="DegV"/>
</dbReference>
<dbReference type="Gene3D" id="3.30.1180.10">
    <property type="match status" value="1"/>
</dbReference>
<dbReference type="PANTHER" id="PTHR33434:SF2">
    <property type="entry name" value="FATTY ACID-BINDING PROTEIN TM_1468"/>
    <property type="match status" value="1"/>
</dbReference>
<dbReference type="InterPro" id="IPR050270">
    <property type="entry name" value="DegV_domain_contain"/>
</dbReference>
<dbReference type="PANTHER" id="PTHR33434">
    <property type="entry name" value="DEGV DOMAIN-CONTAINING PROTEIN DR_1986-RELATED"/>
    <property type="match status" value="1"/>
</dbReference>
<name>A0A974S0C7_PERPY</name>
<dbReference type="EMBL" id="CP068053">
    <property type="protein sequence ID" value="QQT00238.1"/>
    <property type="molecule type" value="Genomic_DNA"/>
</dbReference>
<dbReference type="NCBIfam" id="TIGR00762">
    <property type="entry name" value="DegV"/>
    <property type="match status" value="1"/>
</dbReference>
<reference evidence="2 3" key="1">
    <citation type="submission" date="2021-01" db="EMBL/GenBank/DDBJ databases">
        <title>FDA dAtabase for Regulatory Grade micrObial Sequences (FDA-ARGOS): Supporting development and validation of Infectious Disease Dx tests.</title>
        <authorList>
            <person name="Nelson B."/>
            <person name="Plummer A."/>
            <person name="Tallon L."/>
            <person name="Sadzewicz L."/>
            <person name="Zhao X."/>
            <person name="Boylan J."/>
            <person name="Ott S."/>
            <person name="Bowen H."/>
            <person name="Vavikolanu K."/>
            <person name="Mehta A."/>
            <person name="Aluvathingal J."/>
            <person name="Nadendla S."/>
            <person name="Myers T."/>
            <person name="Yan Y."/>
            <person name="Sichtig H."/>
        </authorList>
    </citation>
    <scope>NUCLEOTIDE SEQUENCE [LARGE SCALE GENOMIC DNA]</scope>
    <source>
        <strain evidence="2 3">FDAARGOS_1161</strain>
    </source>
</reference>
<dbReference type="InterPro" id="IPR043168">
    <property type="entry name" value="DegV_C"/>
</dbReference>
<dbReference type="PROSITE" id="PS51482">
    <property type="entry name" value="DEGV"/>
    <property type="match status" value="1"/>
</dbReference>
<evidence type="ECO:0000313" key="3">
    <source>
        <dbReference type="Proteomes" id="UP000595254"/>
    </source>
</evidence>